<dbReference type="AlphaFoldDB" id="A0A2H3J373"/>
<gene>
    <name evidence="2" type="ORF">WOLCODRAFT_167076</name>
</gene>
<dbReference type="Proteomes" id="UP000218811">
    <property type="component" value="Unassembled WGS sequence"/>
</dbReference>
<protein>
    <submittedName>
        <fullName evidence="2">Uncharacterized protein</fullName>
    </submittedName>
</protein>
<keyword evidence="3" id="KW-1185">Reference proteome</keyword>
<keyword evidence="1" id="KW-0175">Coiled coil</keyword>
<evidence type="ECO:0000256" key="1">
    <source>
        <dbReference type="SAM" id="Coils"/>
    </source>
</evidence>
<accession>A0A2H3J373</accession>
<dbReference type="OrthoDB" id="3147752at2759"/>
<dbReference type="EMBL" id="KB467887">
    <property type="protein sequence ID" value="PCH36700.1"/>
    <property type="molecule type" value="Genomic_DNA"/>
</dbReference>
<proteinExistence type="predicted"/>
<evidence type="ECO:0000313" key="3">
    <source>
        <dbReference type="Proteomes" id="UP000218811"/>
    </source>
</evidence>
<feature type="coiled-coil region" evidence="1">
    <location>
        <begin position="97"/>
        <end position="124"/>
    </location>
</feature>
<sequence>MSAAKNALPSDVVRAWQIGGCAPGTGQTGAGRRSRARGLHCGACCVSQKGAREEIADRANGHSSKFRKKRVALEKLRSVTHTCNMSHSRQAVFSLELEESQAMITDMRGRLQDYEAVREILEEAGRSKAQTADLCDAQLYLTKTDLASDAEFLAMVELINSQIFQSAAQIADFVDFESAAPHHAPLFVAGAKEKTSPLVGETLLVLLEIVRHRHYSFAL</sequence>
<evidence type="ECO:0000313" key="2">
    <source>
        <dbReference type="EMBL" id="PCH36700.1"/>
    </source>
</evidence>
<reference evidence="2 3" key="1">
    <citation type="journal article" date="2012" name="Science">
        <title>The Paleozoic origin of enzymatic lignin decomposition reconstructed from 31 fungal genomes.</title>
        <authorList>
            <person name="Floudas D."/>
            <person name="Binder M."/>
            <person name="Riley R."/>
            <person name="Barry K."/>
            <person name="Blanchette R.A."/>
            <person name="Henrissat B."/>
            <person name="Martinez A.T."/>
            <person name="Otillar R."/>
            <person name="Spatafora J.W."/>
            <person name="Yadav J.S."/>
            <person name="Aerts A."/>
            <person name="Benoit I."/>
            <person name="Boyd A."/>
            <person name="Carlson A."/>
            <person name="Copeland A."/>
            <person name="Coutinho P.M."/>
            <person name="de Vries R.P."/>
            <person name="Ferreira P."/>
            <person name="Findley K."/>
            <person name="Foster B."/>
            <person name="Gaskell J."/>
            <person name="Glotzer D."/>
            <person name="Gorecki P."/>
            <person name="Heitman J."/>
            <person name="Hesse C."/>
            <person name="Hori C."/>
            <person name="Igarashi K."/>
            <person name="Jurgens J.A."/>
            <person name="Kallen N."/>
            <person name="Kersten P."/>
            <person name="Kohler A."/>
            <person name="Kuees U."/>
            <person name="Kumar T.K.A."/>
            <person name="Kuo A."/>
            <person name="LaButti K."/>
            <person name="Larrondo L.F."/>
            <person name="Lindquist E."/>
            <person name="Ling A."/>
            <person name="Lombard V."/>
            <person name="Lucas S."/>
            <person name="Lundell T."/>
            <person name="Martin R."/>
            <person name="McLaughlin D.J."/>
            <person name="Morgenstern I."/>
            <person name="Morin E."/>
            <person name="Murat C."/>
            <person name="Nagy L.G."/>
            <person name="Nolan M."/>
            <person name="Ohm R.A."/>
            <person name="Patyshakuliyeva A."/>
            <person name="Rokas A."/>
            <person name="Ruiz-Duenas F.J."/>
            <person name="Sabat G."/>
            <person name="Salamov A."/>
            <person name="Samejima M."/>
            <person name="Schmutz J."/>
            <person name="Slot J.C."/>
            <person name="St John F."/>
            <person name="Stenlid J."/>
            <person name="Sun H."/>
            <person name="Sun S."/>
            <person name="Syed K."/>
            <person name="Tsang A."/>
            <person name="Wiebenga A."/>
            <person name="Young D."/>
            <person name="Pisabarro A."/>
            <person name="Eastwood D.C."/>
            <person name="Martin F."/>
            <person name="Cullen D."/>
            <person name="Grigoriev I.V."/>
            <person name="Hibbett D.S."/>
        </authorList>
    </citation>
    <scope>NUCLEOTIDE SEQUENCE [LARGE SCALE GENOMIC DNA]</scope>
    <source>
        <strain evidence="2 3">MD-104</strain>
    </source>
</reference>
<name>A0A2H3J373_WOLCO</name>
<organism evidence="2 3">
    <name type="scientific">Wolfiporia cocos (strain MD-104)</name>
    <name type="common">Brown rot fungus</name>
    <dbReference type="NCBI Taxonomy" id="742152"/>
    <lineage>
        <taxon>Eukaryota</taxon>
        <taxon>Fungi</taxon>
        <taxon>Dikarya</taxon>
        <taxon>Basidiomycota</taxon>
        <taxon>Agaricomycotina</taxon>
        <taxon>Agaricomycetes</taxon>
        <taxon>Polyporales</taxon>
        <taxon>Phaeolaceae</taxon>
        <taxon>Wolfiporia</taxon>
    </lineage>
</organism>